<reference evidence="1" key="1">
    <citation type="submission" date="2019-09" db="EMBL/GenBank/DDBJ databases">
        <title>Draft genome information of white flower Hibiscus syriacus.</title>
        <authorList>
            <person name="Kim Y.-M."/>
        </authorList>
    </citation>
    <scope>NUCLEOTIDE SEQUENCE [LARGE SCALE GENOMIC DNA]</scope>
    <source>
        <strain evidence="1">YM2019G1</strain>
    </source>
</reference>
<keyword evidence="2" id="KW-1185">Reference proteome</keyword>
<dbReference type="PANTHER" id="PTHR42828">
    <property type="entry name" value="DHBP SYNTHASE RIBB-LIKE ALPHA/BETA DOMAIN-CONTAINING PROTEIN"/>
    <property type="match status" value="1"/>
</dbReference>
<proteinExistence type="predicted"/>
<protein>
    <submittedName>
        <fullName evidence="1">Uncharacterized protein</fullName>
    </submittedName>
</protein>
<sequence>MVLSPGRVSLDSPKLGKLRVLAMAAKRSPKRLKYSAPRLSKVDDLVYVEVDPSATENWKLEPVIELLNQGAVGVIPTDTIHRRHYCSDCGYHDHAITVSDDRLLLYSGSGPLFKSLVAIFECVTGLDFVVDSGVKVADPSTVVDMTGASPKIVRLGKGPKLQWMDAEDDTESAVSADELIPSAA</sequence>
<gene>
    <name evidence="1" type="ORF">F3Y22_tig00110402pilonHSYRG00097</name>
</gene>
<dbReference type="EMBL" id="VEPZ02000971">
    <property type="protein sequence ID" value="KAE8706292.1"/>
    <property type="molecule type" value="Genomic_DNA"/>
</dbReference>
<dbReference type="Gene3D" id="3.90.870.10">
    <property type="entry name" value="DHBP synthase"/>
    <property type="match status" value="1"/>
</dbReference>
<dbReference type="AlphaFoldDB" id="A0A6A3ATS6"/>
<dbReference type="Proteomes" id="UP000436088">
    <property type="component" value="Unassembled WGS sequence"/>
</dbReference>
<dbReference type="InterPro" id="IPR052532">
    <property type="entry name" value="SUA5_domain"/>
</dbReference>
<dbReference type="PANTHER" id="PTHR42828:SF3">
    <property type="entry name" value="THREONYLCARBAMOYL-AMP SYNTHASE"/>
    <property type="match status" value="1"/>
</dbReference>
<organism evidence="1 2">
    <name type="scientific">Hibiscus syriacus</name>
    <name type="common">Rose of Sharon</name>
    <dbReference type="NCBI Taxonomy" id="106335"/>
    <lineage>
        <taxon>Eukaryota</taxon>
        <taxon>Viridiplantae</taxon>
        <taxon>Streptophyta</taxon>
        <taxon>Embryophyta</taxon>
        <taxon>Tracheophyta</taxon>
        <taxon>Spermatophyta</taxon>
        <taxon>Magnoliopsida</taxon>
        <taxon>eudicotyledons</taxon>
        <taxon>Gunneridae</taxon>
        <taxon>Pentapetalae</taxon>
        <taxon>rosids</taxon>
        <taxon>malvids</taxon>
        <taxon>Malvales</taxon>
        <taxon>Malvaceae</taxon>
        <taxon>Malvoideae</taxon>
        <taxon>Hibiscus</taxon>
    </lineage>
</organism>
<comment type="caution">
    <text evidence="1">The sequence shown here is derived from an EMBL/GenBank/DDBJ whole genome shotgun (WGS) entry which is preliminary data.</text>
</comment>
<name>A0A6A3ATS6_HIBSY</name>
<dbReference type="InterPro" id="IPR017945">
    <property type="entry name" value="DHBP_synth_RibB-like_a/b_dom"/>
</dbReference>
<accession>A0A6A3ATS6</accession>
<dbReference type="SUPFAM" id="SSF55821">
    <property type="entry name" value="YrdC/RibB"/>
    <property type="match status" value="1"/>
</dbReference>
<evidence type="ECO:0000313" key="2">
    <source>
        <dbReference type="Proteomes" id="UP000436088"/>
    </source>
</evidence>
<evidence type="ECO:0000313" key="1">
    <source>
        <dbReference type="EMBL" id="KAE8706292.1"/>
    </source>
</evidence>